<dbReference type="Proteomes" id="UP000309215">
    <property type="component" value="Unassembled WGS sequence"/>
</dbReference>
<gene>
    <name evidence="3" type="ORF">E8A74_35135</name>
</gene>
<name>A0A4U1J0C4_9BACT</name>
<feature type="compositionally biased region" description="Low complexity" evidence="1">
    <location>
        <begin position="42"/>
        <end position="55"/>
    </location>
</feature>
<dbReference type="Gene3D" id="3.90.1720.10">
    <property type="entry name" value="endopeptidase domain like (from Nostoc punctiforme)"/>
    <property type="match status" value="1"/>
</dbReference>
<sequence>MATAEPAGRGASSREAPAPTFSPPVFAGLASFDVPSPEHPRATTTPAASAPRTATSATTFLRMRPFYQSRTRKEKPAPNAALDKKRFTLWGTIDPSPEHAIRPTRPQVGSRPRIPFHRRRSFRSCLWMSGASKPCAWPWTRLARGLYYRFSTSRSQSPMKTHARRLSLSIAAAAIALGMGMLPACSGDDSSEELIGANEDLGSTSEGVAGTIAVGTTLKSTTDVNLRNGPGTTYSVLHVVPTGAKVTVEAADPKNGFYKIKHDGTVGWSSGKYYTTIAAGGGSTSDLSTAQQGAINRGKSVKGFSYWWGHGRWKADGPTSSTKGSCSGSCPSCSHSGSYGADCSGFVAKAWKVPSSNDDIAVDSHPYGTIHFVKDSSNWSTVSRSNVKPADALVYNSGGAGHIILFEKGDGWGSMYAYECKGCSAGCVYGLRTASSSYKAIRRAGW</sequence>
<dbReference type="AlphaFoldDB" id="A0A4U1J0C4"/>
<dbReference type="Pfam" id="PF08239">
    <property type="entry name" value="SH3_3"/>
    <property type="match status" value="1"/>
</dbReference>
<accession>A0A4U1J0C4</accession>
<dbReference type="SMART" id="SM00287">
    <property type="entry name" value="SH3b"/>
    <property type="match status" value="1"/>
</dbReference>
<organism evidence="3 4">
    <name type="scientific">Polyangium fumosum</name>
    <dbReference type="NCBI Taxonomy" id="889272"/>
    <lineage>
        <taxon>Bacteria</taxon>
        <taxon>Pseudomonadati</taxon>
        <taxon>Myxococcota</taxon>
        <taxon>Polyangia</taxon>
        <taxon>Polyangiales</taxon>
        <taxon>Polyangiaceae</taxon>
        <taxon>Polyangium</taxon>
    </lineage>
</organism>
<dbReference type="Gene3D" id="2.30.30.40">
    <property type="entry name" value="SH3 Domains"/>
    <property type="match status" value="1"/>
</dbReference>
<evidence type="ECO:0000313" key="3">
    <source>
        <dbReference type="EMBL" id="TKD00338.1"/>
    </source>
</evidence>
<dbReference type="EMBL" id="SSMQ01000048">
    <property type="protein sequence ID" value="TKD00338.1"/>
    <property type="molecule type" value="Genomic_DNA"/>
</dbReference>
<dbReference type="PROSITE" id="PS51781">
    <property type="entry name" value="SH3B"/>
    <property type="match status" value="1"/>
</dbReference>
<comment type="caution">
    <text evidence="3">The sequence shown here is derived from an EMBL/GenBank/DDBJ whole genome shotgun (WGS) entry which is preliminary data.</text>
</comment>
<dbReference type="OrthoDB" id="5506169at2"/>
<evidence type="ECO:0000259" key="2">
    <source>
        <dbReference type="PROSITE" id="PS51781"/>
    </source>
</evidence>
<evidence type="ECO:0000313" key="4">
    <source>
        <dbReference type="Proteomes" id="UP000309215"/>
    </source>
</evidence>
<feature type="region of interest" description="Disordered" evidence="1">
    <location>
        <begin position="93"/>
        <end position="112"/>
    </location>
</feature>
<protein>
    <submittedName>
        <fullName evidence="3">SH3 domain-containing protein</fullName>
    </submittedName>
</protein>
<dbReference type="InterPro" id="IPR003646">
    <property type="entry name" value="SH3-like_bac-type"/>
</dbReference>
<proteinExistence type="predicted"/>
<feature type="domain" description="SH3b" evidence="2">
    <location>
        <begin position="215"/>
        <end position="278"/>
    </location>
</feature>
<evidence type="ECO:0000256" key="1">
    <source>
        <dbReference type="SAM" id="MobiDB-lite"/>
    </source>
</evidence>
<reference evidence="3 4" key="1">
    <citation type="submission" date="2019-04" db="EMBL/GenBank/DDBJ databases">
        <authorList>
            <person name="Li Y."/>
            <person name="Wang J."/>
        </authorList>
    </citation>
    <scope>NUCLEOTIDE SEQUENCE [LARGE SCALE GENOMIC DNA]</scope>
    <source>
        <strain evidence="3 4">DSM 14668</strain>
    </source>
</reference>
<keyword evidence="4" id="KW-1185">Reference proteome</keyword>
<feature type="region of interest" description="Disordered" evidence="1">
    <location>
        <begin position="1"/>
        <end position="55"/>
    </location>
</feature>